<proteinExistence type="predicted"/>
<organism evidence="3 4">
    <name type="scientific">Tropilaelaps mercedesae</name>
    <dbReference type="NCBI Taxonomy" id="418985"/>
    <lineage>
        <taxon>Eukaryota</taxon>
        <taxon>Metazoa</taxon>
        <taxon>Ecdysozoa</taxon>
        <taxon>Arthropoda</taxon>
        <taxon>Chelicerata</taxon>
        <taxon>Arachnida</taxon>
        <taxon>Acari</taxon>
        <taxon>Parasitiformes</taxon>
        <taxon>Mesostigmata</taxon>
        <taxon>Gamasina</taxon>
        <taxon>Dermanyssoidea</taxon>
        <taxon>Laelapidae</taxon>
        <taxon>Tropilaelaps</taxon>
    </lineage>
</organism>
<evidence type="ECO:0000256" key="1">
    <source>
        <dbReference type="SAM" id="Phobius"/>
    </source>
</evidence>
<dbReference type="InParanoid" id="A0A1V9XAV2"/>
<keyword evidence="1" id="KW-1133">Transmembrane helix</keyword>
<accession>A0A1V9XAV2</accession>
<name>A0A1V9XAV2_9ACAR</name>
<dbReference type="AlphaFoldDB" id="A0A1V9XAV2"/>
<sequence length="230" mass="25779">MASAAVLRWDIVALLCYASLILLVYFTERANSHGRLWEPPSRSTAFRRGFRTPPNYNDNENFCGGFRVMHVLNRGKCGPCGDAWQLPIPRPNEDGGKYGTKTIVRSYHKGHNITAGVYLTANHLGHFEFRLCPEPQRVRDESCFTEHSLDIVEGPWGNALPRGTKRFDIGALQGMLAFKLRLPHNVTCERCVLQWNYTGGNNWGVCPNGKGRLGCGPQEVFRACADISIQ</sequence>
<dbReference type="OrthoDB" id="64893at2759"/>
<evidence type="ECO:0000313" key="4">
    <source>
        <dbReference type="Proteomes" id="UP000192247"/>
    </source>
</evidence>
<dbReference type="PANTHER" id="PTHR21113:SF4">
    <property type="entry name" value="CHITIN-BINDING TYPE-4 DOMAIN-CONTAINING PROTEIN"/>
    <property type="match status" value="1"/>
</dbReference>
<dbReference type="EMBL" id="MNPL01017463">
    <property type="protein sequence ID" value="OQR70452.1"/>
    <property type="molecule type" value="Genomic_DNA"/>
</dbReference>
<feature type="transmembrane region" description="Helical" evidence="1">
    <location>
        <begin position="6"/>
        <end position="26"/>
    </location>
</feature>
<feature type="domain" description="Chitin-binding type-4" evidence="2">
    <location>
        <begin position="33"/>
        <end position="227"/>
    </location>
</feature>
<dbReference type="InterPro" id="IPR004302">
    <property type="entry name" value="Cellulose/chitin-bd_N"/>
</dbReference>
<protein>
    <recommendedName>
        <fullName evidence="2">Chitin-binding type-4 domain-containing protein</fullName>
    </recommendedName>
</protein>
<keyword evidence="1" id="KW-0812">Transmembrane</keyword>
<dbReference type="Proteomes" id="UP000192247">
    <property type="component" value="Unassembled WGS sequence"/>
</dbReference>
<keyword evidence="4" id="KW-1185">Reference proteome</keyword>
<comment type="caution">
    <text evidence="3">The sequence shown here is derived from an EMBL/GenBank/DDBJ whole genome shotgun (WGS) entry which is preliminary data.</text>
</comment>
<dbReference type="PANTHER" id="PTHR21113">
    <property type="entry name" value="AGAP001705-PA"/>
    <property type="match status" value="1"/>
</dbReference>
<evidence type="ECO:0000259" key="2">
    <source>
        <dbReference type="Pfam" id="PF03067"/>
    </source>
</evidence>
<gene>
    <name evidence="3" type="ORF">BIW11_11631</name>
</gene>
<evidence type="ECO:0000313" key="3">
    <source>
        <dbReference type="EMBL" id="OQR70452.1"/>
    </source>
</evidence>
<dbReference type="Pfam" id="PF03067">
    <property type="entry name" value="LPMO_10"/>
    <property type="match status" value="1"/>
</dbReference>
<reference evidence="3 4" key="1">
    <citation type="journal article" date="2017" name="Gigascience">
        <title>Draft genome of the honey bee ectoparasitic mite, Tropilaelaps mercedesae, is shaped by the parasitic life history.</title>
        <authorList>
            <person name="Dong X."/>
            <person name="Armstrong S.D."/>
            <person name="Xia D."/>
            <person name="Makepeace B.L."/>
            <person name="Darby A.C."/>
            <person name="Kadowaki T."/>
        </authorList>
    </citation>
    <scope>NUCLEOTIDE SEQUENCE [LARGE SCALE GENOMIC DNA]</scope>
    <source>
        <strain evidence="3">Wuxi-XJTLU</strain>
    </source>
</reference>
<dbReference type="STRING" id="418985.A0A1V9XAV2"/>
<keyword evidence="1" id="KW-0472">Membrane</keyword>